<dbReference type="Gene3D" id="4.10.60.10">
    <property type="entry name" value="Zinc finger, CCHC-type"/>
    <property type="match status" value="1"/>
</dbReference>
<evidence type="ECO:0000256" key="2">
    <source>
        <dbReference type="SAM" id="MobiDB-lite"/>
    </source>
</evidence>
<name>A0A1Q9C7N0_SYMMI</name>
<dbReference type="EMBL" id="LSRX01001547">
    <property type="protein sequence ID" value="OLP78895.1"/>
    <property type="molecule type" value="Genomic_DNA"/>
</dbReference>
<keyword evidence="1" id="KW-0863">Zinc-finger</keyword>
<evidence type="ECO:0000313" key="5">
    <source>
        <dbReference type="Proteomes" id="UP000186817"/>
    </source>
</evidence>
<dbReference type="InterPro" id="IPR021109">
    <property type="entry name" value="Peptidase_aspartic_dom_sf"/>
</dbReference>
<keyword evidence="1" id="KW-0479">Metal-binding</keyword>
<dbReference type="AlphaFoldDB" id="A0A1Q9C7N0"/>
<dbReference type="InterPro" id="IPR001878">
    <property type="entry name" value="Znf_CCHC"/>
</dbReference>
<evidence type="ECO:0000256" key="1">
    <source>
        <dbReference type="PROSITE-ProRule" id="PRU00047"/>
    </source>
</evidence>
<feature type="compositionally biased region" description="Low complexity" evidence="2">
    <location>
        <begin position="176"/>
        <end position="185"/>
    </location>
</feature>
<feature type="compositionally biased region" description="Polar residues" evidence="2">
    <location>
        <begin position="819"/>
        <end position="839"/>
    </location>
</feature>
<dbReference type="OrthoDB" id="440657at2759"/>
<reference evidence="4 5" key="1">
    <citation type="submission" date="2016-02" db="EMBL/GenBank/DDBJ databases">
        <title>Genome analysis of coral dinoflagellate symbionts highlights evolutionary adaptations to a symbiotic lifestyle.</title>
        <authorList>
            <person name="Aranda M."/>
            <person name="Li Y."/>
            <person name="Liew Y.J."/>
            <person name="Baumgarten S."/>
            <person name="Simakov O."/>
            <person name="Wilson M."/>
            <person name="Piel J."/>
            <person name="Ashoor H."/>
            <person name="Bougouffa S."/>
            <person name="Bajic V.B."/>
            <person name="Ryu T."/>
            <person name="Ravasi T."/>
            <person name="Bayer T."/>
            <person name="Micklem G."/>
            <person name="Kim H."/>
            <person name="Bhak J."/>
            <person name="Lajeunesse T.C."/>
            <person name="Voolstra C.R."/>
        </authorList>
    </citation>
    <scope>NUCLEOTIDE SEQUENCE [LARGE SCALE GENOMIC DNA]</scope>
    <source>
        <strain evidence="4 5">CCMP2467</strain>
    </source>
</reference>
<dbReference type="GO" id="GO:0003676">
    <property type="term" value="F:nucleic acid binding"/>
    <property type="evidence" value="ECO:0007669"/>
    <property type="project" value="InterPro"/>
</dbReference>
<dbReference type="Proteomes" id="UP000186817">
    <property type="component" value="Unassembled WGS sequence"/>
</dbReference>
<protein>
    <recommendedName>
        <fullName evidence="3">CCHC-type domain-containing protein</fullName>
    </recommendedName>
</protein>
<feature type="compositionally biased region" description="Polar residues" evidence="2">
    <location>
        <begin position="134"/>
        <end position="157"/>
    </location>
</feature>
<organism evidence="4 5">
    <name type="scientific">Symbiodinium microadriaticum</name>
    <name type="common">Dinoflagellate</name>
    <name type="synonym">Zooxanthella microadriatica</name>
    <dbReference type="NCBI Taxonomy" id="2951"/>
    <lineage>
        <taxon>Eukaryota</taxon>
        <taxon>Sar</taxon>
        <taxon>Alveolata</taxon>
        <taxon>Dinophyceae</taxon>
        <taxon>Suessiales</taxon>
        <taxon>Symbiodiniaceae</taxon>
        <taxon>Symbiodinium</taxon>
    </lineage>
</organism>
<feature type="region of interest" description="Disordered" evidence="2">
    <location>
        <begin position="134"/>
        <end position="190"/>
    </location>
</feature>
<evidence type="ECO:0000313" key="4">
    <source>
        <dbReference type="EMBL" id="OLP78895.1"/>
    </source>
</evidence>
<gene>
    <name evidence="4" type="ORF">AK812_SmicGene40877</name>
</gene>
<dbReference type="SUPFAM" id="SSF57756">
    <property type="entry name" value="Retrovirus zinc finger-like domains"/>
    <property type="match status" value="1"/>
</dbReference>
<keyword evidence="5" id="KW-1185">Reference proteome</keyword>
<sequence>MECQEAPALRLAWEPPLTEEYEESSLLWEQSVAYEKRYLCGPKLAAALKGAAKRLVAGKPPNWLSHNKGVMTLMQHLRAALGRPQVSDLTDHLSKYFKGSRRRNNEDINSYIARKSEIYLRACQALQRVSPLQKTASSKVRGASTPTWAPAWNSSRRSSYDRSTEDGEAETGGGEATESTTATEEPQYETWSDHRWNSGYQQWNNYWWGSPWWSHWTWEEQREEKAEIMPELLPDYVQGWYLLHDSGLTAQEKNVVQTALQGDFSYSRVAQELRNQCAVLEGQRRDYGNKNSSYLGEHFSGDELEDDELLAETDTILEAEQQDEWKDAEQEAQTAMAAMHQARRTLREARQKQNSVKLARQYFRTNSGNHSKDGNKNRDEKMVCLRCGRTGHRVANCPDPPTASAKSAEPVSATSSFVCFSDLPQAMAAGLATEAGTSLDQAMAMGISTADAVEQGKAVIDGGATKTLASINAMEKIMQLNNKKKGNTGLLSVDLSERPVFGFGNGSEDRCSSTVQLRIDADQKSGEVKVHCLDRGNGPMLLSIDTLRKLKAVIDFESDLVCFRALDDAKLVQVERSQTGHQLIPMTEDWLAKGLTTSRAEGDPCLSQPIVSSKGTVIATQTNAIRARQMPKPTKDDLRTELALLGESAPTSWTKVELEQRLRELREQGHADSEGVAAKATTNMEKMLKDLRKASKLKSSLIKYCTDELNLQLTGNEVMATLIDKATKEIRRVCPAESQDYVGFGKHADERYLTLITNHPDYAVWVKTTFRENGEEHVDPRLARLAKWLIDQELKPAPKAMRANPRDKGYMKMRVPGGRSTSPKTDSGSRSSADPTPAQTMKMMAQMAEALETVRQELAEVKGQRPRKTAGKSDEGHLTDGSFSVLSNSPQKEMETEL</sequence>
<dbReference type="PROSITE" id="PS50158">
    <property type="entry name" value="ZF_CCHC"/>
    <property type="match status" value="1"/>
</dbReference>
<feature type="region of interest" description="Disordered" evidence="2">
    <location>
        <begin position="797"/>
        <end position="898"/>
    </location>
</feature>
<accession>A0A1Q9C7N0</accession>
<comment type="caution">
    <text evidence="4">The sequence shown here is derived from an EMBL/GenBank/DDBJ whole genome shotgun (WGS) entry which is preliminary data.</text>
</comment>
<proteinExistence type="predicted"/>
<dbReference type="Gene3D" id="2.40.70.10">
    <property type="entry name" value="Acid Proteases"/>
    <property type="match status" value="1"/>
</dbReference>
<feature type="compositionally biased region" description="Basic and acidic residues" evidence="2">
    <location>
        <begin position="852"/>
        <end position="863"/>
    </location>
</feature>
<evidence type="ECO:0000259" key="3">
    <source>
        <dbReference type="PROSITE" id="PS50158"/>
    </source>
</evidence>
<dbReference type="GO" id="GO:0008270">
    <property type="term" value="F:zinc ion binding"/>
    <property type="evidence" value="ECO:0007669"/>
    <property type="project" value="UniProtKB-KW"/>
</dbReference>
<feature type="compositionally biased region" description="Polar residues" evidence="2">
    <location>
        <begin position="881"/>
        <end position="891"/>
    </location>
</feature>
<keyword evidence="1" id="KW-0862">Zinc</keyword>
<dbReference type="InterPro" id="IPR036875">
    <property type="entry name" value="Znf_CCHC_sf"/>
</dbReference>
<dbReference type="SMART" id="SM00343">
    <property type="entry name" value="ZnF_C2HC"/>
    <property type="match status" value="1"/>
</dbReference>
<feature type="domain" description="CCHC-type" evidence="3">
    <location>
        <begin position="384"/>
        <end position="399"/>
    </location>
</feature>